<feature type="chain" id="PRO_5046614015" description="Camelysin metallo-endopeptidase" evidence="1">
    <location>
        <begin position="27"/>
        <end position="197"/>
    </location>
</feature>
<gene>
    <name evidence="2" type="ORF">bsdE14_19370</name>
</gene>
<comment type="caution">
    <text evidence="2">The sequence shown here is derived from an EMBL/GenBank/DDBJ whole genome shotgun (WGS) entry which is preliminary data.</text>
</comment>
<name>A0ABQ5N5P1_9CLOT</name>
<protein>
    <recommendedName>
        <fullName evidence="4">Camelysin metallo-endopeptidase</fullName>
    </recommendedName>
</protein>
<dbReference type="EMBL" id="BRXR01000001">
    <property type="protein sequence ID" value="GLC30527.1"/>
    <property type="molecule type" value="Genomic_DNA"/>
</dbReference>
<accession>A0ABQ5N5P1</accession>
<dbReference type="RefSeq" id="WP_264849793.1">
    <property type="nucleotide sequence ID" value="NZ_BRXR01000001.1"/>
</dbReference>
<evidence type="ECO:0000256" key="1">
    <source>
        <dbReference type="SAM" id="SignalP"/>
    </source>
</evidence>
<feature type="signal peptide" evidence="1">
    <location>
        <begin position="1"/>
        <end position="26"/>
    </location>
</feature>
<reference evidence="2 3" key="1">
    <citation type="journal article" date="2024" name="Int. J. Syst. Evol. Microbiol.">
        <title>Clostridium omnivorum sp. nov., isolated from anoxic soil under the treatment of reductive soil disinfestation.</title>
        <authorList>
            <person name="Ueki A."/>
            <person name="Tonouchi A."/>
            <person name="Kaku N."/>
            <person name="Honma S."/>
            <person name="Ueki K."/>
        </authorList>
    </citation>
    <scope>NUCLEOTIDE SEQUENCE [LARGE SCALE GENOMIC DNA]</scope>
    <source>
        <strain evidence="2 3">E14</strain>
    </source>
</reference>
<dbReference type="Proteomes" id="UP001208567">
    <property type="component" value="Unassembled WGS sequence"/>
</dbReference>
<proteinExistence type="predicted"/>
<evidence type="ECO:0000313" key="2">
    <source>
        <dbReference type="EMBL" id="GLC30527.1"/>
    </source>
</evidence>
<keyword evidence="1" id="KW-0732">Signal</keyword>
<sequence length="197" mass="22179">MKNKKKLLIVLLGLLCVATSSNYTLSYFVSHQKVQNSINLSMGTIDTNFIKLDGSTPYSEAIVNINGLAPNNPQESKFIIKNTGSLTNKIALSFDNFTESQQDTLLPYLNYKITIDKKVYEGNLKQYTLASKEAEKYFQIVDENNQPILLKPGEKKEISLSIYLQENAPYSSEGKNVGFNINVFATQPNDTQWVYSN</sequence>
<evidence type="ECO:0008006" key="4">
    <source>
        <dbReference type="Google" id="ProtNLM"/>
    </source>
</evidence>
<organism evidence="2 3">
    <name type="scientific">Clostridium omnivorum</name>
    <dbReference type="NCBI Taxonomy" id="1604902"/>
    <lineage>
        <taxon>Bacteria</taxon>
        <taxon>Bacillati</taxon>
        <taxon>Bacillota</taxon>
        <taxon>Clostridia</taxon>
        <taxon>Eubacteriales</taxon>
        <taxon>Clostridiaceae</taxon>
        <taxon>Clostridium</taxon>
    </lineage>
</organism>
<evidence type="ECO:0000313" key="3">
    <source>
        <dbReference type="Proteomes" id="UP001208567"/>
    </source>
</evidence>
<keyword evidence="3" id="KW-1185">Reference proteome</keyword>